<evidence type="ECO:0000313" key="3">
    <source>
        <dbReference type="Proteomes" id="UP000187209"/>
    </source>
</evidence>
<reference evidence="2 3" key="1">
    <citation type="submission" date="2016-11" db="EMBL/GenBank/DDBJ databases">
        <title>The macronuclear genome of Stentor coeruleus: a giant cell with tiny introns.</title>
        <authorList>
            <person name="Slabodnick M."/>
            <person name="Ruby J.G."/>
            <person name="Reiff S.B."/>
            <person name="Swart E.C."/>
            <person name="Gosai S."/>
            <person name="Prabakaran S."/>
            <person name="Witkowska E."/>
            <person name="Larue G.E."/>
            <person name="Fisher S."/>
            <person name="Freeman R.M."/>
            <person name="Gunawardena J."/>
            <person name="Chu W."/>
            <person name="Stover N.A."/>
            <person name="Gregory B.D."/>
            <person name="Nowacki M."/>
            <person name="Derisi J."/>
            <person name="Roy S.W."/>
            <person name="Marshall W.F."/>
            <person name="Sood P."/>
        </authorList>
    </citation>
    <scope>NUCLEOTIDE SEQUENCE [LARGE SCALE GENOMIC DNA]</scope>
    <source>
        <strain evidence="2">WM001</strain>
    </source>
</reference>
<keyword evidence="3" id="KW-1185">Reference proteome</keyword>
<dbReference type="EMBL" id="MPUH01000013">
    <property type="protein sequence ID" value="OMJ95375.1"/>
    <property type="molecule type" value="Genomic_DNA"/>
</dbReference>
<evidence type="ECO:0000256" key="1">
    <source>
        <dbReference type="SAM" id="MobiDB-lite"/>
    </source>
</evidence>
<name>A0A1R2D286_9CILI</name>
<dbReference type="AlphaFoldDB" id="A0A1R2D286"/>
<protein>
    <submittedName>
        <fullName evidence="2">Uncharacterized protein</fullName>
    </submittedName>
</protein>
<feature type="compositionally biased region" description="Acidic residues" evidence="1">
    <location>
        <begin position="38"/>
        <end position="86"/>
    </location>
</feature>
<sequence length="101" mass="11458">MSDSQSLPKKRESAEDDSKATKKAKLPEKNATKKPIESESEEDNIVDDSDEEDFDDDDEEDFDEDDDFEANSEEDDELASEDDSFSDDSSLEKKKKPKGKK</sequence>
<accession>A0A1R2D286</accession>
<dbReference type="Proteomes" id="UP000187209">
    <property type="component" value="Unassembled WGS sequence"/>
</dbReference>
<evidence type="ECO:0000313" key="2">
    <source>
        <dbReference type="EMBL" id="OMJ95375.1"/>
    </source>
</evidence>
<organism evidence="2 3">
    <name type="scientific">Stentor coeruleus</name>
    <dbReference type="NCBI Taxonomy" id="5963"/>
    <lineage>
        <taxon>Eukaryota</taxon>
        <taxon>Sar</taxon>
        <taxon>Alveolata</taxon>
        <taxon>Ciliophora</taxon>
        <taxon>Postciliodesmatophora</taxon>
        <taxon>Heterotrichea</taxon>
        <taxon>Heterotrichida</taxon>
        <taxon>Stentoridae</taxon>
        <taxon>Stentor</taxon>
    </lineage>
</organism>
<proteinExistence type="predicted"/>
<feature type="region of interest" description="Disordered" evidence="1">
    <location>
        <begin position="1"/>
        <end position="101"/>
    </location>
</feature>
<feature type="compositionally biased region" description="Basic and acidic residues" evidence="1">
    <location>
        <begin position="9"/>
        <end position="37"/>
    </location>
</feature>
<gene>
    <name evidence="2" type="ORF">SteCoe_1294</name>
</gene>
<comment type="caution">
    <text evidence="2">The sequence shown here is derived from an EMBL/GenBank/DDBJ whole genome shotgun (WGS) entry which is preliminary data.</text>
</comment>